<organism evidence="6">
    <name type="scientific">marine metagenome</name>
    <dbReference type="NCBI Taxonomy" id="408172"/>
    <lineage>
        <taxon>unclassified sequences</taxon>
        <taxon>metagenomes</taxon>
        <taxon>ecological metagenomes</taxon>
    </lineage>
</organism>
<name>A0A382I0L8_9ZZZZ</name>
<dbReference type="PANTHER" id="PTHR37306">
    <property type="entry name" value="COLICIN V PRODUCTION PROTEIN"/>
    <property type="match status" value="1"/>
</dbReference>
<feature type="transmembrane region" description="Helical" evidence="5">
    <location>
        <begin position="103"/>
        <end position="126"/>
    </location>
</feature>
<feature type="transmembrane region" description="Helical" evidence="5">
    <location>
        <begin position="32"/>
        <end position="51"/>
    </location>
</feature>
<comment type="subcellular location">
    <subcellularLocation>
        <location evidence="1">Membrane</location>
        <topology evidence="1">Multi-pass membrane protein</topology>
    </subcellularLocation>
</comment>
<dbReference type="GO" id="GO:0009403">
    <property type="term" value="P:toxin biosynthetic process"/>
    <property type="evidence" value="ECO:0007669"/>
    <property type="project" value="InterPro"/>
</dbReference>
<keyword evidence="2 5" id="KW-0812">Transmembrane</keyword>
<evidence type="ECO:0000256" key="4">
    <source>
        <dbReference type="ARBA" id="ARBA00023136"/>
    </source>
</evidence>
<dbReference type="GO" id="GO:0016020">
    <property type="term" value="C:membrane"/>
    <property type="evidence" value="ECO:0007669"/>
    <property type="project" value="UniProtKB-SubCell"/>
</dbReference>
<evidence type="ECO:0000256" key="5">
    <source>
        <dbReference type="SAM" id="Phobius"/>
    </source>
</evidence>
<protein>
    <recommendedName>
        <fullName evidence="7">CvpA family protein</fullName>
    </recommendedName>
</protein>
<feature type="transmembrane region" description="Helical" evidence="5">
    <location>
        <begin position="63"/>
        <end position="83"/>
    </location>
</feature>
<evidence type="ECO:0000256" key="1">
    <source>
        <dbReference type="ARBA" id="ARBA00004141"/>
    </source>
</evidence>
<dbReference type="AlphaFoldDB" id="A0A382I0L8"/>
<keyword evidence="3 5" id="KW-1133">Transmembrane helix</keyword>
<accession>A0A382I0L8</accession>
<dbReference type="InterPro" id="IPR003825">
    <property type="entry name" value="Colicin-V_CvpA"/>
</dbReference>
<dbReference type="Pfam" id="PF02674">
    <property type="entry name" value="Colicin_V"/>
    <property type="match status" value="1"/>
</dbReference>
<evidence type="ECO:0000256" key="2">
    <source>
        <dbReference type="ARBA" id="ARBA00022692"/>
    </source>
</evidence>
<evidence type="ECO:0008006" key="7">
    <source>
        <dbReference type="Google" id="ProtNLM"/>
    </source>
</evidence>
<dbReference type="EMBL" id="UINC01064007">
    <property type="protein sequence ID" value="SVB92241.1"/>
    <property type="molecule type" value="Genomic_DNA"/>
</dbReference>
<reference evidence="6" key="1">
    <citation type="submission" date="2018-05" db="EMBL/GenBank/DDBJ databases">
        <authorList>
            <person name="Lanie J.A."/>
            <person name="Ng W.-L."/>
            <person name="Kazmierczak K.M."/>
            <person name="Andrzejewski T.M."/>
            <person name="Davidsen T.M."/>
            <person name="Wayne K.J."/>
            <person name="Tettelin H."/>
            <person name="Glass J.I."/>
            <person name="Rusch D."/>
            <person name="Podicherti R."/>
            <person name="Tsui H.-C.T."/>
            <person name="Winkler M.E."/>
        </authorList>
    </citation>
    <scope>NUCLEOTIDE SEQUENCE</scope>
</reference>
<gene>
    <name evidence="6" type="ORF">METZ01_LOCUS245095</name>
</gene>
<evidence type="ECO:0000256" key="3">
    <source>
        <dbReference type="ARBA" id="ARBA00022989"/>
    </source>
</evidence>
<dbReference type="PANTHER" id="PTHR37306:SF1">
    <property type="entry name" value="COLICIN V PRODUCTION PROTEIN"/>
    <property type="match status" value="1"/>
</dbReference>
<sequence length="175" mass="19544">MSWFLDGLAVLFILFLGYNGFKRGFIDELGRLLGLALAILISISNSANLSIKLNEVLPANEWLGIFLSFALLFTAALFAARVLTKLVHIALLSKSNQLMNGSLGFIFGSIKGCFILMVFVWFIAILPLQKWTMIIEGNSRIAQQGNKFRSALVSFFNWEDPVSMSESYIKQLTQP</sequence>
<evidence type="ECO:0000313" key="6">
    <source>
        <dbReference type="EMBL" id="SVB92241.1"/>
    </source>
</evidence>
<proteinExistence type="predicted"/>
<keyword evidence="4 5" id="KW-0472">Membrane</keyword>